<feature type="coiled-coil region" evidence="1">
    <location>
        <begin position="401"/>
        <end position="428"/>
    </location>
</feature>
<comment type="caution">
    <text evidence="3">The sequence shown here is derived from an EMBL/GenBank/DDBJ whole genome shotgun (WGS) entry which is preliminary data.</text>
</comment>
<reference evidence="3 4" key="1">
    <citation type="journal article" date="2023" name="Insect Mol. Biol.">
        <title>Genome sequencing provides insights into the evolution of gene families encoding plant cell wall-degrading enzymes in longhorned beetles.</title>
        <authorList>
            <person name="Shin N.R."/>
            <person name="Okamura Y."/>
            <person name="Kirsch R."/>
            <person name="Pauchet Y."/>
        </authorList>
    </citation>
    <scope>NUCLEOTIDE SEQUENCE [LARGE SCALE GENOMIC DNA]</scope>
    <source>
        <strain evidence="3">EAD_L_NR</strain>
    </source>
</reference>
<keyword evidence="1" id="KW-0175">Coiled coil</keyword>
<feature type="coiled-coil region" evidence="1">
    <location>
        <begin position="454"/>
        <end position="481"/>
    </location>
</feature>
<feature type="coiled-coil region" evidence="1">
    <location>
        <begin position="266"/>
        <end position="319"/>
    </location>
</feature>
<evidence type="ECO:0000256" key="2">
    <source>
        <dbReference type="SAM" id="MobiDB-lite"/>
    </source>
</evidence>
<dbReference type="EMBL" id="JANEYG010000089">
    <property type="protein sequence ID" value="KAJ8913684.1"/>
    <property type="molecule type" value="Genomic_DNA"/>
</dbReference>
<feature type="compositionally biased region" description="Basic and acidic residues" evidence="2">
    <location>
        <begin position="142"/>
        <end position="152"/>
    </location>
</feature>
<evidence type="ECO:0000256" key="1">
    <source>
        <dbReference type="SAM" id="Coils"/>
    </source>
</evidence>
<dbReference type="Proteomes" id="UP001159042">
    <property type="component" value="Unassembled WGS sequence"/>
</dbReference>
<sequence>MATSGPQTKRIKLEHSYAFHVETSALSQPEFGAAAIKQEDEDPLKLNHGAEVVETIKIEIDDVTPVKSEPAVEEGAPIDPTVKVKEENSICDDENTGNEPQPEDNFSVESILIADVHSIKNEVDTETADENSSGEDPLPAKSKHEAKAKFEVESTPEVEPEEKQPQENQKPNQRRKPKNNLKVKAPPVEDVESRAISRLQRDKDNLQSQLKKLRSELRAAKTREKALQTELGARRMSEIYLQDKNVELKDQVQVYQKKEQQQSKLMKELKLKLVLFEAEKKTMRLEQTQRLKHEYGDTVQKLNAALKEKENEYKQMEYKYGSISRHVATITSRCTSHKLALDVTKQKLLSVEQQFANSVKACTAAQLRVTELTNELALSQRTGEELQKALLAEKKMGLFFVKERDQLLEEHDNRFKEATKEVGKLKQTVKSLSVAVNEKTNELLLQKQAAKGLMANYQAVSLELKNKMEELEKKEKEWSQRTCEYCGF</sequence>
<feature type="compositionally biased region" description="Acidic residues" evidence="2">
    <location>
        <begin position="124"/>
        <end position="133"/>
    </location>
</feature>
<evidence type="ECO:0008006" key="5">
    <source>
        <dbReference type="Google" id="ProtNLM"/>
    </source>
</evidence>
<proteinExistence type="predicted"/>
<organism evidence="3 4">
    <name type="scientific">Exocentrus adspersus</name>
    <dbReference type="NCBI Taxonomy" id="1586481"/>
    <lineage>
        <taxon>Eukaryota</taxon>
        <taxon>Metazoa</taxon>
        <taxon>Ecdysozoa</taxon>
        <taxon>Arthropoda</taxon>
        <taxon>Hexapoda</taxon>
        <taxon>Insecta</taxon>
        <taxon>Pterygota</taxon>
        <taxon>Neoptera</taxon>
        <taxon>Endopterygota</taxon>
        <taxon>Coleoptera</taxon>
        <taxon>Polyphaga</taxon>
        <taxon>Cucujiformia</taxon>
        <taxon>Chrysomeloidea</taxon>
        <taxon>Cerambycidae</taxon>
        <taxon>Lamiinae</taxon>
        <taxon>Acanthocinini</taxon>
        <taxon>Exocentrus</taxon>
    </lineage>
</organism>
<evidence type="ECO:0000313" key="4">
    <source>
        <dbReference type="Proteomes" id="UP001159042"/>
    </source>
</evidence>
<accession>A0AAV8VHP7</accession>
<evidence type="ECO:0000313" key="3">
    <source>
        <dbReference type="EMBL" id="KAJ8913684.1"/>
    </source>
</evidence>
<name>A0AAV8VHP7_9CUCU</name>
<feature type="coiled-coil region" evidence="1">
    <location>
        <begin position="196"/>
        <end position="230"/>
    </location>
</feature>
<gene>
    <name evidence="3" type="ORF">NQ315_007401</name>
</gene>
<keyword evidence="4" id="KW-1185">Reference proteome</keyword>
<feature type="compositionally biased region" description="Basic residues" evidence="2">
    <location>
        <begin position="172"/>
        <end position="181"/>
    </location>
</feature>
<feature type="region of interest" description="Disordered" evidence="2">
    <location>
        <begin position="65"/>
        <end position="195"/>
    </location>
</feature>
<dbReference type="AlphaFoldDB" id="A0AAV8VHP7"/>
<protein>
    <recommendedName>
        <fullName evidence="5">Alpha-taxilin</fullName>
    </recommendedName>
</protein>